<dbReference type="InterPro" id="IPR055346">
    <property type="entry name" value="Fe-S_cluster_assembly_SufBD"/>
</dbReference>
<comment type="caution">
    <text evidence="3">The sequence shown here is derived from an EMBL/GenBank/DDBJ whole genome shotgun (WGS) entry which is preliminary data.</text>
</comment>
<dbReference type="PANTHER" id="PTHR30508">
    <property type="entry name" value="FES CLUSTER ASSEMBLY PROTEIN SUF"/>
    <property type="match status" value="1"/>
</dbReference>
<dbReference type="InterPro" id="IPR037284">
    <property type="entry name" value="SUF_FeS_clus_asmbl_SufBD_sf"/>
</dbReference>
<dbReference type="PANTHER" id="PTHR30508:SF1">
    <property type="entry name" value="UPF0051 PROTEIN ABCI8, CHLOROPLASTIC-RELATED"/>
    <property type="match status" value="1"/>
</dbReference>
<dbReference type="OrthoDB" id="372168at2157"/>
<accession>A0A1Y3GAV0</accession>
<dbReference type="InterPro" id="IPR000825">
    <property type="entry name" value="SUF_FeS_clus_asmbl_SufBD_core"/>
</dbReference>
<feature type="domain" description="SUF system FeS cluster assembly SufBD core" evidence="2">
    <location>
        <begin position="148"/>
        <end position="378"/>
    </location>
</feature>
<reference evidence="3 4" key="1">
    <citation type="submission" date="2016-12" db="EMBL/GenBank/DDBJ databases">
        <title>Discovery of methanogenic haloarchaea.</title>
        <authorList>
            <person name="Sorokin D.Y."/>
            <person name="Makarova K.S."/>
            <person name="Abbas B."/>
            <person name="Ferrer M."/>
            <person name="Golyshin P.N."/>
        </authorList>
    </citation>
    <scope>NUCLEOTIDE SEQUENCE [LARGE SCALE GENOMIC DNA]</scope>
    <source>
        <strain evidence="3">AMET1</strain>
    </source>
</reference>
<dbReference type="EMBL" id="MRZU01000003">
    <property type="protein sequence ID" value="OUJ18581.1"/>
    <property type="molecule type" value="Genomic_DNA"/>
</dbReference>
<protein>
    <submittedName>
        <fullName evidence="3">Cysteine desulfurase activator SufB</fullName>
    </submittedName>
</protein>
<dbReference type="Pfam" id="PF01458">
    <property type="entry name" value="SUFBD_core"/>
    <property type="match status" value="1"/>
</dbReference>
<dbReference type="Proteomes" id="UP000195137">
    <property type="component" value="Unassembled WGS sequence"/>
</dbReference>
<comment type="similarity">
    <text evidence="1">Belongs to the iron-sulfur cluster assembly SufBD family.</text>
</comment>
<evidence type="ECO:0000313" key="4">
    <source>
        <dbReference type="Proteomes" id="UP000195137"/>
    </source>
</evidence>
<dbReference type="SUPFAM" id="SSF101960">
    <property type="entry name" value="Stabilizer of iron transporter SufD"/>
    <property type="match status" value="1"/>
</dbReference>
<proteinExistence type="inferred from homology"/>
<dbReference type="GO" id="GO:0016226">
    <property type="term" value="P:iron-sulfur cluster assembly"/>
    <property type="evidence" value="ECO:0007669"/>
    <property type="project" value="InterPro"/>
</dbReference>
<evidence type="ECO:0000256" key="1">
    <source>
        <dbReference type="ARBA" id="ARBA00043967"/>
    </source>
</evidence>
<evidence type="ECO:0000313" key="3">
    <source>
        <dbReference type="EMBL" id="OUJ18581.1"/>
    </source>
</evidence>
<keyword evidence="4" id="KW-1185">Reference proteome</keyword>
<name>A0A1Y3GAV0_9EURY</name>
<evidence type="ECO:0000259" key="2">
    <source>
        <dbReference type="Pfam" id="PF01458"/>
    </source>
</evidence>
<gene>
    <name evidence="3" type="ORF">AMET1_0227</name>
</gene>
<sequence>MLSDRTELRIKDRAEEYRDVPAKYGPDIDLSKFQLPKHKRKNEYSIENVKKEFGNDLSSVGIDLDQTSGSYVQVDGDIVYQKMYDDIEVLSIDQALKKHDLTDYYWNAVKINDKYSARVEKEMTGGYFIRVPKGVKKEVPTQTCLLQEDEKATQNVHNIIIVEEGAELHVITGCSKTKGTKEGLHLGVSEFYLEKDAKLTFTMIHNWGENHHVRPRTAVKLKDNATFINNYVLVSPVKSIQSYPTAYCNGKNSKASFQTVVYAKENSNMDLGSQTVLRGKGSKSDMISRSISRDKSNVTVRGRLVGEEEDIQGHLECKGIILSDQSNLLTIPELEAKKSNLDLSHEAAVGKIKEEQLNYLMSRGLTEEEAVSLIIKGFMTIDIKGLPPDLTKKVEKMIDMTVEKAI</sequence>
<dbReference type="AlphaFoldDB" id="A0A1Y3GAV0"/>
<dbReference type="RefSeq" id="WP_086636658.1">
    <property type="nucleotide sequence ID" value="NZ_MRZU01000003.1"/>
</dbReference>
<organism evidence="3 4">
    <name type="scientific">Methanonatronarchaeum thermophilum</name>
    <dbReference type="NCBI Taxonomy" id="1927129"/>
    <lineage>
        <taxon>Archaea</taxon>
        <taxon>Methanobacteriati</taxon>
        <taxon>Methanobacteriota</taxon>
        <taxon>Methanonatronarchaeia</taxon>
        <taxon>Methanonatronarchaeales</taxon>
        <taxon>Methanonatronarchaeaceae</taxon>
        <taxon>Methanonatronarchaeum</taxon>
    </lineage>
</organism>